<evidence type="ECO:0000256" key="1">
    <source>
        <dbReference type="ARBA" id="ARBA00022679"/>
    </source>
</evidence>
<keyword evidence="2" id="KW-0548">Nucleotidyltransferase</keyword>
<keyword evidence="5" id="KW-0378">Hydrolase</keyword>
<proteinExistence type="predicted"/>
<dbReference type="CDD" id="cd00303">
    <property type="entry name" value="retropepsin_like"/>
    <property type="match status" value="1"/>
</dbReference>
<keyword evidence="6" id="KW-0175">Coiled coil</keyword>
<keyword evidence="3" id="KW-0540">Nuclease</keyword>
<dbReference type="InterPro" id="IPR001995">
    <property type="entry name" value="Peptidase_A2_cat"/>
</dbReference>
<dbReference type="InterPro" id="IPR021109">
    <property type="entry name" value="Peptidase_aspartic_dom_sf"/>
</dbReference>
<keyword evidence="1" id="KW-0808">Transferase</keyword>
<dbReference type="SUPFAM" id="SSF50630">
    <property type="entry name" value="Acid proteases"/>
    <property type="match status" value="1"/>
</dbReference>
<keyword evidence="9" id="KW-1185">Reference proteome</keyword>
<dbReference type="PANTHER" id="PTHR37984:SF5">
    <property type="entry name" value="PROTEIN NYNRIN-LIKE"/>
    <property type="match status" value="1"/>
</dbReference>
<dbReference type="InterPro" id="IPR043128">
    <property type="entry name" value="Rev_trsase/Diguanyl_cyclase"/>
</dbReference>
<dbReference type="GO" id="GO:0004519">
    <property type="term" value="F:endonuclease activity"/>
    <property type="evidence" value="ECO:0007669"/>
    <property type="project" value="UniProtKB-KW"/>
</dbReference>
<dbReference type="Proteomes" id="UP001152795">
    <property type="component" value="Unassembled WGS sequence"/>
</dbReference>
<dbReference type="EMBL" id="CACRXK020000207">
    <property type="protein sequence ID" value="CAB3979536.1"/>
    <property type="molecule type" value="Genomic_DNA"/>
</dbReference>
<dbReference type="GO" id="GO:0016779">
    <property type="term" value="F:nucleotidyltransferase activity"/>
    <property type="evidence" value="ECO:0007669"/>
    <property type="project" value="UniProtKB-KW"/>
</dbReference>
<feature type="region of interest" description="Disordered" evidence="7">
    <location>
        <begin position="317"/>
        <end position="355"/>
    </location>
</feature>
<evidence type="ECO:0000256" key="5">
    <source>
        <dbReference type="ARBA" id="ARBA00022801"/>
    </source>
</evidence>
<dbReference type="InterPro" id="IPR043502">
    <property type="entry name" value="DNA/RNA_pol_sf"/>
</dbReference>
<accession>A0A7D9D9B4</accession>
<dbReference type="CDD" id="cd01647">
    <property type="entry name" value="RT_LTR"/>
    <property type="match status" value="1"/>
</dbReference>
<name>A0A7D9D9B4_PARCT</name>
<evidence type="ECO:0000256" key="3">
    <source>
        <dbReference type="ARBA" id="ARBA00022722"/>
    </source>
</evidence>
<evidence type="ECO:0000256" key="2">
    <source>
        <dbReference type="ARBA" id="ARBA00022695"/>
    </source>
</evidence>
<dbReference type="Gene3D" id="2.40.70.10">
    <property type="entry name" value="Acid Proteases"/>
    <property type="match status" value="1"/>
</dbReference>
<dbReference type="GO" id="GO:0004190">
    <property type="term" value="F:aspartic-type endopeptidase activity"/>
    <property type="evidence" value="ECO:0007669"/>
    <property type="project" value="InterPro"/>
</dbReference>
<dbReference type="InterPro" id="IPR050951">
    <property type="entry name" value="Retrovirus_Pol_polyprotein"/>
</dbReference>
<dbReference type="PROSITE" id="PS50878">
    <property type="entry name" value="RT_POL"/>
    <property type="match status" value="1"/>
</dbReference>
<keyword evidence="4" id="KW-0255">Endonuclease</keyword>
<dbReference type="Gene3D" id="3.30.70.270">
    <property type="match status" value="1"/>
</dbReference>
<dbReference type="PROSITE" id="PS50175">
    <property type="entry name" value="ASP_PROT_RETROV"/>
    <property type="match status" value="1"/>
</dbReference>
<evidence type="ECO:0000313" key="9">
    <source>
        <dbReference type="Proteomes" id="UP001152795"/>
    </source>
</evidence>
<dbReference type="AlphaFoldDB" id="A0A7D9D9B4"/>
<dbReference type="OrthoDB" id="10068084at2759"/>
<organism evidence="8 9">
    <name type="scientific">Paramuricea clavata</name>
    <name type="common">Red gorgonian</name>
    <name type="synonym">Violescent sea-whip</name>
    <dbReference type="NCBI Taxonomy" id="317549"/>
    <lineage>
        <taxon>Eukaryota</taxon>
        <taxon>Metazoa</taxon>
        <taxon>Cnidaria</taxon>
        <taxon>Anthozoa</taxon>
        <taxon>Octocorallia</taxon>
        <taxon>Malacalcyonacea</taxon>
        <taxon>Plexauridae</taxon>
        <taxon>Paramuricea</taxon>
    </lineage>
</organism>
<comment type="caution">
    <text evidence="8">The sequence shown here is derived from an EMBL/GenBank/DDBJ whole genome shotgun (WGS) entry which is preliminary data.</text>
</comment>
<gene>
    <name evidence="8" type="ORF">PACLA_8A063798</name>
</gene>
<dbReference type="Gene3D" id="3.10.10.10">
    <property type="entry name" value="HIV Type 1 Reverse Transcriptase, subunit A, domain 1"/>
    <property type="match status" value="1"/>
</dbReference>
<dbReference type="PANTHER" id="PTHR37984">
    <property type="entry name" value="PROTEIN CBG26694"/>
    <property type="match status" value="1"/>
</dbReference>
<sequence length="956" mass="107259">MALTLFLVPPPLEPTESKEVSQEEKEIVDLEQQIEQLMSKKKEIKAKLGGNETSKEAEVVEVLQPGVLKVPVAAIEKSFLHREFKIQGVVGEPGQKDKLGYQSLISQIEGGLKKKYSEVEVINAVIRAVQPGLQLRSYLESVPNLTLPKLRKILRFHYHEKSATELYQTLANITQLPKEDPQSFLIRALTVRQKIIFASKESGSNITYDESSVQGLCLHALETGLIDETIRAKMRPTLKNPSIADEDLIEAMSMAMSAETERLNKFGASGRAKQASVSSLEMAKSNIKEKKEDGRVLAALKAVQSDMATMQTEMKTLQETVSKGHKRESREESGMYVPLSQPKRHGCQKCQDEERGLGDSADENVFISHLTPSQRNTVAKLVGEKCHVRCELNGTETDVLWDTGAQVSIIPERVLRENFPNLLVKDIRELLASGADLKLEAANGTRTPYNGRVGINFRLLDGVTSEISVPFLVTKEELSIPIIGYNVIELFIKDNNPEQVLPAVTRSFVKTDANALINFIRSDSSESLCAIRTSKKNVIIPKGESVSVSCRANTGPVQCDSPVLFEPNKEVNWPSGLTIQEILTTIKRGKSSIIDIPVSNTTGRDIVLPKRLELGRLQLVRSVTPLEVKLSDEGTEYQENSLADKSETSCKSNSNGPKESKVPEVDLSDLTTEQRRQAREMLCQEADAFAQDDEDIQMKINLTDHEPVQKNYLSIPQPLYPEVKAYIEDLLNRNFIRKSRSPYSSSVVCVRKKDGGMRLCVDYRSLNKKTVPDRHPIPRIQETLDNLGGNQWFSALDQGKAYHQGFVDRQSQPMTAFITPWGLYKWIRIPFGLTNAPANFQRFMENCLDELRDNICIPYLDDVIVYSKTFSEHLHHLQQVLQRLKEHGAKLKPKKCELFKREVTFLGRIISANGYRMDPKATEAVTKLKGVRPKTVGEVRKIMGLLGVYRKNNLVL</sequence>
<protein>
    <submittedName>
        <fullName evidence="8">Retrovirus-related Pol poly from transposon</fullName>
    </submittedName>
</protein>
<evidence type="ECO:0000256" key="4">
    <source>
        <dbReference type="ARBA" id="ARBA00022759"/>
    </source>
</evidence>
<dbReference type="GO" id="GO:0006508">
    <property type="term" value="P:proteolysis"/>
    <property type="evidence" value="ECO:0007669"/>
    <property type="project" value="InterPro"/>
</dbReference>
<evidence type="ECO:0000256" key="7">
    <source>
        <dbReference type="SAM" id="MobiDB-lite"/>
    </source>
</evidence>
<dbReference type="InterPro" id="IPR000477">
    <property type="entry name" value="RT_dom"/>
</dbReference>
<reference evidence="8" key="1">
    <citation type="submission" date="2020-04" db="EMBL/GenBank/DDBJ databases">
        <authorList>
            <person name="Alioto T."/>
            <person name="Alioto T."/>
            <person name="Gomez Garrido J."/>
        </authorList>
    </citation>
    <scope>NUCLEOTIDE SEQUENCE</scope>
    <source>
        <strain evidence="8">A484AB</strain>
    </source>
</reference>
<evidence type="ECO:0000256" key="6">
    <source>
        <dbReference type="SAM" id="Coils"/>
    </source>
</evidence>
<dbReference type="SUPFAM" id="SSF56672">
    <property type="entry name" value="DNA/RNA polymerases"/>
    <property type="match status" value="1"/>
</dbReference>
<dbReference type="Pfam" id="PF00078">
    <property type="entry name" value="RVT_1"/>
    <property type="match status" value="1"/>
</dbReference>
<evidence type="ECO:0000313" key="8">
    <source>
        <dbReference type="EMBL" id="CAB3979536.1"/>
    </source>
</evidence>
<feature type="region of interest" description="Disordered" evidence="7">
    <location>
        <begin position="633"/>
        <end position="665"/>
    </location>
</feature>
<feature type="coiled-coil region" evidence="6">
    <location>
        <begin position="20"/>
        <end position="47"/>
    </location>
</feature>